<dbReference type="Gene3D" id="2.60.40.10">
    <property type="entry name" value="Immunoglobulins"/>
    <property type="match status" value="1"/>
</dbReference>
<dbReference type="GO" id="GO:0005576">
    <property type="term" value="C:extracellular region"/>
    <property type="evidence" value="ECO:0007669"/>
    <property type="project" value="UniProtKB-SubCell"/>
</dbReference>
<feature type="compositionally biased region" description="Basic and acidic residues" evidence="4">
    <location>
        <begin position="691"/>
        <end position="702"/>
    </location>
</feature>
<dbReference type="Proteomes" id="UP000318538">
    <property type="component" value="Chromosome"/>
</dbReference>
<dbReference type="GO" id="GO:0004553">
    <property type="term" value="F:hydrolase activity, hydrolyzing O-glycosyl compounds"/>
    <property type="evidence" value="ECO:0007669"/>
    <property type="project" value="InterPro"/>
</dbReference>
<keyword evidence="6" id="KW-0560">Oxidoreductase</keyword>
<keyword evidence="3" id="KW-0325">Glycoprotein</keyword>
<dbReference type="InterPro" id="IPR037120">
    <property type="entry name" value="Haem_peroxidase_sf_animal"/>
</dbReference>
<organism evidence="6 7">
    <name type="scientific">Rubripirellula lacrimiformis</name>
    <dbReference type="NCBI Taxonomy" id="1930273"/>
    <lineage>
        <taxon>Bacteria</taxon>
        <taxon>Pseudomonadati</taxon>
        <taxon>Planctomycetota</taxon>
        <taxon>Planctomycetia</taxon>
        <taxon>Pirellulales</taxon>
        <taxon>Pirellulaceae</taxon>
        <taxon>Rubripirellula</taxon>
    </lineage>
</organism>
<evidence type="ECO:0000256" key="2">
    <source>
        <dbReference type="ARBA" id="ARBA00022525"/>
    </source>
</evidence>
<feature type="compositionally biased region" description="Basic residues" evidence="4">
    <location>
        <begin position="9"/>
        <end position="20"/>
    </location>
</feature>
<evidence type="ECO:0000313" key="7">
    <source>
        <dbReference type="Proteomes" id="UP000318538"/>
    </source>
</evidence>
<dbReference type="PANTHER" id="PTHR11475:SF4">
    <property type="entry name" value="CHORION PEROXIDASE"/>
    <property type="match status" value="1"/>
</dbReference>
<feature type="region of interest" description="Disordered" evidence="4">
    <location>
        <begin position="124"/>
        <end position="150"/>
    </location>
</feature>
<dbReference type="InterPro" id="IPR013783">
    <property type="entry name" value="Ig-like_fold"/>
</dbReference>
<dbReference type="Pfam" id="PF00404">
    <property type="entry name" value="Dockerin_1"/>
    <property type="match status" value="1"/>
</dbReference>
<dbReference type="Pfam" id="PF03098">
    <property type="entry name" value="An_peroxidase"/>
    <property type="match status" value="1"/>
</dbReference>
<evidence type="ECO:0000256" key="4">
    <source>
        <dbReference type="SAM" id="MobiDB-lite"/>
    </source>
</evidence>
<reference evidence="6 7" key="1">
    <citation type="submission" date="2019-02" db="EMBL/GenBank/DDBJ databases">
        <title>Deep-cultivation of Planctomycetes and their phenomic and genomic characterization uncovers novel biology.</title>
        <authorList>
            <person name="Wiegand S."/>
            <person name="Jogler M."/>
            <person name="Boedeker C."/>
            <person name="Pinto D."/>
            <person name="Vollmers J."/>
            <person name="Rivas-Marin E."/>
            <person name="Kohn T."/>
            <person name="Peeters S.H."/>
            <person name="Heuer A."/>
            <person name="Rast P."/>
            <person name="Oberbeckmann S."/>
            <person name="Bunk B."/>
            <person name="Jeske O."/>
            <person name="Meyerdierks A."/>
            <person name="Storesund J.E."/>
            <person name="Kallscheuer N."/>
            <person name="Luecker S."/>
            <person name="Lage O.M."/>
            <person name="Pohl T."/>
            <person name="Merkel B.J."/>
            <person name="Hornburger P."/>
            <person name="Mueller R.-W."/>
            <person name="Bruemmer F."/>
            <person name="Labrenz M."/>
            <person name="Spormann A.M."/>
            <person name="Op den Camp H."/>
            <person name="Overmann J."/>
            <person name="Amann R."/>
            <person name="Jetten M.S.M."/>
            <person name="Mascher T."/>
            <person name="Medema M.H."/>
            <person name="Devos D.P."/>
            <person name="Kaster A.-K."/>
            <person name="Ovreas L."/>
            <person name="Rohde M."/>
            <person name="Galperin M.Y."/>
            <person name="Jogler C."/>
        </authorList>
    </citation>
    <scope>NUCLEOTIDE SEQUENCE [LARGE SCALE GENOMIC DNA]</scope>
    <source>
        <strain evidence="6 7">K22_7</strain>
    </source>
</reference>
<dbReference type="SUPFAM" id="SSF63446">
    <property type="entry name" value="Type I dockerin domain"/>
    <property type="match status" value="1"/>
</dbReference>
<dbReference type="InterPro" id="IPR011506">
    <property type="entry name" value="Planctomycete_extracellular"/>
</dbReference>
<protein>
    <submittedName>
        <fullName evidence="6">Peroxidase</fullName>
    </submittedName>
</protein>
<feature type="compositionally biased region" description="Basic and acidic residues" evidence="4">
    <location>
        <begin position="789"/>
        <end position="800"/>
    </location>
</feature>
<evidence type="ECO:0000256" key="1">
    <source>
        <dbReference type="ARBA" id="ARBA00004613"/>
    </source>
</evidence>
<dbReference type="KEGG" id="rlc:K227x_23870"/>
<dbReference type="EMBL" id="CP036525">
    <property type="protein sequence ID" value="QDT04001.1"/>
    <property type="molecule type" value="Genomic_DNA"/>
</dbReference>
<accession>A0A517NA44</accession>
<dbReference type="AlphaFoldDB" id="A0A517NA44"/>
<feature type="domain" description="Planctomycete extracellular" evidence="5">
    <location>
        <begin position="32"/>
        <end position="51"/>
    </location>
</feature>
<dbReference type="InterPro" id="IPR036439">
    <property type="entry name" value="Dockerin_dom_sf"/>
</dbReference>
<name>A0A517NA44_9BACT</name>
<evidence type="ECO:0000256" key="3">
    <source>
        <dbReference type="ARBA" id="ARBA00023180"/>
    </source>
</evidence>
<dbReference type="SUPFAM" id="SSF48113">
    <property type="entry name" value="Heme-dependent peroxidases"/>
    <property type="match status" value="1"/>
</dbReference>
<dbReference type="GO" id="GO:0006979">
    <property type="term" value="P:response to oxidative stress"/>
    <property type="evidence" value="ECO:0007669"/>
    <property type="project" value="InterPro"/>
</dbReference>
<feature type="region of interest" description="Disordered" evidence="4">
    <location>
        <begin position="780"/>
        <end position="814"/>
    </location>
</feature>
<gene>
    <name evidence="6" type="ORF">K227x_23870</name>
</gene>
<dbReference type="InterPro" id="IPR010255">
    <property type="entry name" value="Haem_peroxidase_sf"/>
</dbReference>
<keyword evidence="2" id="KW-0964">Secreted</keyword>
<dbReference type="InterPro" id="IPR019791">
    <property type="entry name" value="Haem_peroxidase_animal"/>
</dbReference>
<comment type="subcellular location">
    <subcellularLocation>
        <location evidence="1">Secreted</location>
    </subcellularLocation>
</comment>
<feature type="region of interest" description="Disordered" evidence="4">
    <location>
        <begin position="682"/>
        <end position="706"/>
    </location>
</feature>
<dbReference type="GO" id="GO:0004601">
    <property type="term" value="F:peroxidase activity"/>
    <property type="evidence" value="ECO:0007669"/>
    <property type="project" value="UniProtKB-KW"/>
</dbReference>
<dbReference type="PRINTS" id="PR00457">
    <property type="entry name" value="ANPEROXIDASE"/>
</dbReference>
<dbReference type="Pfam" id="PF07595">
    <property type="entry name" value="Planc_extracel"/>
    <property type="match status" value="1"/>
</dbReference>
<dbReference type="PROSITE" id="PS50292">
    <property type="entry name" value="PEROXIDASE_3"/>
    <property type="match status" value="1"/>
</dbReference>
<feature type="region of interest" description="Disordered" evidence="4">
    <location>
        <begin position="1"/>
        <end position="35"/>
    </location>
</feature>
<dbReference type="Gene3D" id="1.10.640.10">
    <property type="entry name" value="Haem peroxidase domain superfamily, animal type"/>
    <property type="match status" value="1"/>
</dbReference>
<dbReference type="CDD" id="cd09822">
    <property type="entry name" value="peroxinectin_like_bacterial"/>
    <property type="match status" value="1"/>
</dbReference>
<feature type="compositionally biased region" description="Basic and acidic residues" evidence="4">
    <location>
        <begin position="94"/>
        <end position="112"/>
    </location>
</feature>
<dbReference type="PANTHER" id="PTHR11475">
    <property type="entry name" value="OXIDASE/PEROXIDASE"/>
    <property type="match status" value="1"/>
</dbReference>
<evidence type="ECO:0000313" key="6">
    <source>
        <dbReference type="EMBL" id="QDT04001.1"/>
    </source>
</evidence>
<keyword evidence="6" id="KW-0575">Peroxidase</keyword>
<dbReference type="GO" id="GO:0000272">
    <property type="term" value="P:polysaccharide catabolic process"/>
    <property type="evidence" value="ECO:0007669"/>
    <property type="project" value="InterPro"/>
</dbReference>
<keyword evidence="7" id="KW-1185">Reference proteome</keyword>
<dbReference type="SUPFAM" id="SSF49478">
    <property type="entry name" value="Cna protein B-type domain"/>
    <property type="match status" value="1"/>
</dbReference>
<dbReference type="InterPro" id="IPR002105">
    <property type="entry name" value="Dockerin_1_rpt"/>
</dbReference>
<dbReference type="GO" id="GO:0020037">
    <property type="term" value="F:heme binding"/>
    <property type="evidence" value="ECO:0007669"/>
    <property type="project" value="InterPro"/>
</dbReference>
<sequence>MALFWANRRNGRHPSGKRKATPSNQQRTRSKTRRRLRTETLEARQLLAANIFHNEQIPEDVNEDGIVSAMDALTVINQMNRQSASDVVDGGGRQQRDSGRMTDVNNDGRDSALDALMIINRLSRERGRAGSPTQSPTPENPTDDLSVEYRSIDGSDNNLQIPELGTADTQLLRVAENDYADGISEPAGADRPSAREISNVLATDDGTISDRDMSAFVYVWGQFIDHDITRTPSGGESFDIEVPTGDSYFDPLGTGTQTISLTRSAYDTETGTETPREQINTITTWLDGSAVYGSDDATATALRTLSGGQLKTSDGDLFPYNNAETFPDGTLSMDNDAGIFPDNELFAAGDVRANENIELTAIQTLFVREHNRLAEEIAASDSTFTDEEIYQQARAIVVAEIQAITYNEWLPAFLGEDTISRYEGYDSTVDPTIANEFSTAAFRFGHSLLGDDVEFLDNDGNEIADEIPLSYAFSNPEAVAENGIDSIIKYLASDPSSELDIEVVDSVRNFLFGAPGSGGFDLVSLNIQRGRDHGLADYNTTRVAYGLDPVESFADMTSDPQMQTKLEQLYGTVDDIDLWVGGLVEDHADESSVGETFQTIIADQFERLRDADRFWYQNAFSGSDLRQIEQTSLADIVQRNTDLTNLQKDVFFFDSSISGVVTAGVVTANPVATDAVTSITARSGVGTASDSKTKGDRDRGRDPVGIPDQVVQLVSDGEIIAETTTDSEGRYSFDVQDGLRTGQYEIHLISDTEDGPTTTVQEVAITSGDVHLRNIHFPSIAETTEDDDQRPNDRERDQGGQRRHRDQNPLRSDLVDHVFAAGVDRLQ</sequence>
<dbReference type="RefSeq" id="WP_218933933.1">
    <property type="nucleotide sequence ID" value="NZ_CP036525.1"/>
</dbReference>
<evidence type="ECO:0000259" key="5">
    <source>
        <dbReference type="Pfam" id="PF07595"/>
    </source>
</evidence>
<feature type="region of interest" description="Disordered" evidence="4">
    <location>
        <begin position="83"/>
        <end position="112"/>
    </location>
</feature>
<proteinExistence type="predicted"/>